<dbReference type="InterPro" id="IPR000594">
    <property type="entry name" value="ThiF_NAD_FAD-bd"/>
</dbReference>
<sequence length="299" mass="33251">MRFSKIMIDNSYYNALPIALAPHKQIQFIQVGCGGTGGFLVPMLARLILALEKGGIAAEGVFVDFDSVEAVNVPRQNFCEAEIGLNKADILAVRYSLAYGVKLGAIAEQFSLSMIQRSWQKLIIIIGCVDNSTARIELSQCLDYESYYFREPFPEIWWLDCGNMGQGIPAGQVLIGSTNKFDAKAAFNDFKNPSFCIHLPSPSWQHPELLLAQPEEFSKNPISCAEIAQRNVQSLFINQRVATEAIEMLSQLVLTKTLRRFATYFHAESGSSSPRYTSQQTLISKQDSSKYLIKSADAL</sequence>
<reference evidence="3" key="1">
    <citation type="submission" date="2015-10" db="EMBL/GenBank/DDBJ databases">
        <authorList>
            <person name="Regsiter A."/>
            <person name="william w."/>
        </authorList>
    </citation>
    <scope>NUCLEOTIDE SEQUENCE [LARGE SCALE GENOMIC DNA]</scope>
</reference>
<evidence type="ECO:0000259" key="1">
    <source>
        <dbReference type="Pfam" id="PF00899"/>
    </source>
</evidence>
<dbReference type="Gene3D" id="3.40.50.720">
    <property type="entry name" value="NAD(P)-binding Rossmann-like Domain"/>
    <property type="match status" value="1"/>
</dbReference>
<dbReference type="GO" id="GO:0008641">
    <property type="term" value="F:ubiquitin-like modifier activating enzyme activity"/>
    <property type="evidence" value="ECO:0007669"/>
    <property type="project" value="InterPro"/>
</dbReference>
<gene>
    <name evidence="2" type="ORF">PL9214670149</name>
</gene>
<dbReference type="STRING" id="671072.PL9214670149"/>
<dbReference type="AlphaFoldDB" id="A0A1J1LSE2"/>
<proteinExistence type="predicted"/>
<accession>A0A1J1LSE2</accession>
<dbReference type="SUPFAM" id="SSF69572">
    <property type="entry name" value="Activating enzymes of the ubiquitin-like proteins"/>
    <property type="match status" value="1"/>
</dbReference>
<name>A0A1J1LSE2_9CYAN</name>
<feature type="domain" description="THIF-type NAD/FAD binding fold" evidence="1">
    <location>
        <begin position="31"/>
        <end position="141"/>
    </location>
</feature>
<dbReference type="Proteomes" id="UP000184315">
    <property type="component" value="Unassembled WGS sequence"/>
</dbReference>
<protein>
    <submittedName>
        <fullName evidence="2">ThiF family protein</fullName>
    </submittedName>
</protein>
<dbReference type="EMBL" id="CZDF01000174">
    <property type="protein sequence ID" value="CUR35523.1"/>
    <property type="molecule type" value="Genomic_DNA"/>
</dbReference>
<dbReference type="Pfam" id="PF00899">
    <property type="entry name" value="ThiF"/>
    <property type="match status" value="1"/>
</dbReference>
<organism evidence="2 3">
    <name type="scientific">Planktothrix tepida PCC 9214</name>
    <dbReference type="NCBI Taxonomy" id="671072"/>
    <lineage>
        <taxon>Bacteria</taxon>
        <taxon>Bacillati</taxon>
        <taxon>Cyanobacteriota</taxon>
        <taxon>Cyanophyceae</taxon>
        <taxon>Oscillatoriophycideae</taxon>
        <taxon>Oscillatoriales</taxon>
        <taxon>Microcoleaceae</taxon>
        <taxon>Planktothrix</taxon>
    </lineage>
</organism>
<keyword evidence="3" id="KW-1185">Reference proteome</keyword>
<dbReference type="InterPro" id="IPR035985">
    <property type="entry name" value="Ubiquitin-activating_enz"/>
</dbReference>
<evidence type="ECO:0000313" key="2">
    <source>
        <dbReference type="EMBL" id="CUR35523.1"/>
    </source>
</evidence>
<evidence type="ECO:0000313" key="3">
    <source>
        <dbReference type="Proteomes" id="UP000184315"/>
    </source>
</evidence>